<evidence type="ECO:0000256" key="4">
    <source>
        <dbReference type="ARBA" id="ARBA00022496"/>
    </source>
</evidence>
<dbReference type="PANTHER" id="PTHR32552:SF81">
    <property type="entry name" value="TONB-DEPENDENT OUTER MEMBRANE RECEPTOR"/>
    <property type="match status" value="1"/>
</dbReference>
<keyword evidence="2 11" id="KW-0813">Transport</keyword>
<gene>
    <name evidence="16" type="ORF">NOG11_03870</name>
</gene>
<dbReference type="RefSeq" id="WP_256618348.1">
    <property type="nucleotide sequence ID" value="NZ_JANIBC010000002.1"/>
</dbReference>
<evidence type="ECO:0000256" key="5">
    <source>
        <dbReference type="ARBA" id="ARBA00022692"/>
    </source>
</evidence>
<keyword evidence="16" id="KW-0675">Receptor</keyword>
<evidence type="ECO:0000256" key="2">
    <source>
        <dbReference type="ARBA" id="ARBA00022448"/>
    </source>
</evidence>
<keyword evidence="3 11" id="KW-1134">Transmembrane beta strand</keyword>
<keyword evidence="17" id="KW-1185">Reference proteome</keyword>
<name>A0A9X2RJ72_9PROT</name>
<dbReference type="GO" id="GO:0009279">
    <property type="term" value="C:cell outer membrane"/>
    <property type="evidence" value="ECO:0007669"/>
    <property type="project" value="UniProtKB-SubCell"/>
</dbReference>
<evidence type="ECO:0000259" key="15">
    <source>
        <dbReference type="Pfam" id="PF07715"/>
    </source>
</evidence>
<dbReference type="Pfam" id="PF07715">
    <property type="entry name" value="Plug"/>
    <property type="match status" value="1"/>
</dbReference>
<dbReference type="SUPFAM" id="SSF56935">
    <property type="entry name" value="Porins"/>
    <property type="match status" value="1"/>
</dbReference>
<feature type="domain" description="TonB-dependent receptor-like beta-barrel" evidence="14">
    <location>
        <begin position="589"/>
        <end position="868"/>
    </location>
</feature>
<sequence length="905" mass="97231">MNKALFLATTALFSVSAVGTAAAQDVDEIVVTATKREQTLQEVPIAVSVIQEDTIENAQIQDAIDLQSVVPSLRVSQLERTSNTTFIIRGFGSGANNPGIEPSVAVFIDGVFRTRAGSALDDFLALERIEVLKGPQSTLFGKNASAGVVSVVTKKPEYNWNGVVEGTLGNFDQRIVKGYLTGPINDIFAFSLSGTYNERDGYFENLGDTADYNNRDRYSLRGQLLAQPTDNLEFRLIADYAEIDERCCGTARVTDGDAGAIIRDLLGGQTPNVGAFDYVIANDVENNNEIVNSGLSFQAEWDINPDVSLTYIGALRRYDDFVDYEGDFTTLSTLGTNIRGVNSDTMTHELRLSGVKDRFSYLLGAYYFNEDLVINDARLYGDDTRNYVDLLSAALAGEFVEVAPGVNIPNAAASPITALEVGLGLPVGQTFWQDGGGTFFTAEQDDEQWQLFGQFDFEVTDRLTLTAGVAWFNADKAVDFRNVGRTNPFSDLNFVDIGFGQAFGAAVNGLLTSPLAAAVPDPSVFANGITPDAIAAYSAAAALSDGALPSVAALQAAAADPEQNPLLGLFPALQPLGPLTPFPNSVEDGTSSDSDVPYTLRASYDLTDRTNIYLSYATGFKATSWNLTPDTRPFAQDFSALLASGELAADGVGGQPVVNTAIALQSLGIPNQYTGTRFAEPETTKVLEFGLKTRFAWGSLNTAVFRQIVEDLQSSIFQGTGFVVSNAGEQEAIGFEFDAVIQPPMIEGLTFNIAGLYLDSQFNDFPNASVLIGGEADLADGVADGIGNLDGERPAGVPEFSGSFGAEYRVPLSAGELFIRGDYQYESNVQVVQNVPEETLSREIGMLNASIGVQLDNGLEALVWARNLNEDEFFTSGFPTTLQPGSISAYPNMPRTYGVTVRKRF</sequence>
<protein>
    <submittedName>
        <fullName evidence="16">TonB-dependent receptor</fullName>
    </submittedName>
</protein>
<keyword evidence="5 11" id="KW-0812">Transmembrane</keyword>
<organism evidence="16 17">
    <name type="scientific">Parvularcula maris</name>
    <dbReference type="NCBI Taxonomy" id="2965077"/>
    <lineage>
        <taxon>Bacteria</taxon>
        <taxon>Pseudomonadati</taxon>
        <taxon>Pseudomonadota</taxon>
        <taxon>Alphaproteobacteria</taxon>
        <taxon>Parvularculales</taxon>
        <taxon>Parvularculaceae</taxon>
        <taxon>Parvularcula</taxon>
    </lineage>
</organism>
<dbReference type="InterPro" id="IPR039426">
    <property type="entry name" value="TonB-dep_rcpt-like"/>
</dbReference>
<keyword evidence="8 12" id="KW-0798">TonB box</keyword>
<evidence type="ECO:0000256" key="7">
    <source>
        <dbReference type="ARBA" id="ARBA00023065"/>
    </source>
</evidence>
<keyword evidence="6" id="KW-0408">Iron</keyword>
<dbReference type="GO" id="GO:0006826">
    <property type="term" value="P:iron ion transport"/>
    <property type="evidence" value="ECO:0007669"/>
    <property type="project" value="UniProtKB-KW"/>
</dbReference>
<evidence type="ECO:0000256" key="6">
    <source>
        <dbReference type="ARBA" id="ARBA00023004"/>
    </source>
</evidence>
<dbReference type="Gene3D" id="2.40.170.20">
    <property type="entry name" value="TonB-dependent receptor, beta-barrel domain"/>
    <property type="match status" value="3"/>
</dbReference>
<evidence type="ECO:0000256" key="3">
    <source>
        <dbReference type="ARBA" id="ARBA00022452"/>
    </source>
</evidence>
<keyword evidence="13" id="KW-0732">Signal</keyword>
<evidence type="ECO:0000259" key="14">
    <source>
        <dbReference type="Pfam" id="PF00593"/>
    </source>
</evidence>
<evidence type="ECO:0000256" key="9">
    <source>
        <dbReference type="ARBA" id="ARBA00023136"/>
    </source>
</evidence>
<keyword evidence="4" id="KW-0410">Iron transport</keyword>
<comment type="caution">
    <text evidence="16">The sequence shown here is derived from an EMBL/GenBank/DDBJ whole genome shotgun (WGS) entry which is preliminary data.</text>
</comment>
<feature type="chain" id="PRO_5040838310" evidence="13">
    <location>
        <begin position="24"/>
        <end position="905"/>
    </location>
</feature>
<reference evidence="16" key="1">
    <citation type="submission" date="2022-07" db="EMBL/GenBank/DDBJ databases">
        <title>Parvularcula maris sp. nov., an algicidal bacterium isolated from seawater.</title>
        <authorList>
            <person name="Li F."/>
        </authorList>
    </citation>
    <scope>NUCLEOTIDE SEQUENCE</scope>
    <source>
        <strain evidence="16">BGMRC 0090</strain>
    </source>
</reference>
<evidence type="ECO:0000256" key="1">
    <source>
        <dbReference type="ARBA" id="ARBA00004571"/>
    </source>
</evidence>
<evidence type="ECO:0000313" key="16">
    <source>
        <dbReference type="EMBL" id="MCQ8184517.1"/>
    </source>
</evidence>
<dbReference type="PANTHER" id="PTHR32552">
    <property type="entry name" value="FERRICHROME IRON RECEPTOR-RELATED"/>
    <property type="match status" value="1"/>
</dbReference>
<evidence type="ECO:0000256" key="13">
    <source>
        <dbReference type="SAM" id="SignalP"/>
    </source>
</evidence>
<evidence type="ECO:0000313" key="17">
    <source>
        <dbReference type="Proteomes" id="UP001142610"/>
    </source>
</evidence>
<keyword evidence="9 11" id="KW-0472">Membrane</keyword>
<dbReference type="InterPro" id="IPR012910">
    <property type="entry name" value="Plug_dom"/>
</dbReference>
<comment type="similarity">
    <text evidence="11 12">Belongs to the TonB-dependent receptor family.</text>
</comment>
<keyword evidence="7" id="KW-0406">Ion transport</keyword>
<dbReference type="PROSITE" id="PS52016">
    <property type="entry name" value="TONB_DEPENDENT_REC_3"/>
    <property type="match status" value="1"/>
</dbReference>
<keyword evidence="10 11" id="KW-0998">Cell outer membrane</keyword>
<evidence type="ECO:0000256" key="8">
    <source>
        <dbReference type="ARBA" id="ARBA00023077"/>
    </source>
</evidence>
<evidence type="ECO:0000256" key="12">
    <source>
        <dbReference type="RuleBase" id="RU003357"/>
    </source>
</evidence>
<dbReference type="AlphaFoldDB" id="A0A9X2RJ72"/>
<evidence type="ECO:0000256" key="10">
    <source>
        <dbReference type="ARBA" id="ARBA00023237"/>
    </source>
</evidence>
<dbReference type="Proteomes" id="UP001142610">
    <property type="component" value="Unassembled WGS sequence"/>
</dbReference>
<feature type="signal peptide" evidence="13">
    <location>
        <begin position="1"/>
        <end position="23"/>
    </location>
</feature>
<dbReference type="InterPro" id="IPR000531">
    <property type="entry name" value="Beta-barrel_TonB"/>
</dbReference>
<dbReference type="Pfam" id="PF00593">
    <property type="entry name" value="TonB_dep_Rec_b-barrel"/>
    <property type="match status" value="1"/>
</dbReference>
<dbReference type="InterPro" id="IPR036942">
    <property type="entry name" value="Beta-barrel_TonB_sf"/>
</dbReference>
<comment type="subcellular location">
    <subcellularLocation>
        <location evidence="1 11">Cell outer membrane</location>
        <topology evidence="1 11">Multi-pass membrane protein</topology>
    </subcellularLocation>
</comment>
<accession>A0A9X2RJ72</accession>
<proteinExistence type="inferred from homology"/>
<dbReference type="EMBL" id="JANIBC010000002">
    <property type="protein sequence ID" value="MCQ8184517.1"/>
    <property type="molecule type" value="Genomic_DNA"/>
</dbReference>
<feature type="domain" description="TonB-dependent receptor plug" evidence="15">
    <location>
        <begin position="40"/>
        <end position="148"/>
    </location>
</feature>
<evidence type="ECO:0000256" key="11">
    <source>
        <dbReference type="PROSITE-ProRule" id="PRU01360"/>
    </source>
</evidence>